<keyword evidence="3" id="KW-1185">Reference proteome</keyword>
<accession>A0A9J6D1Y1</accession>
<sequence>MLHRNFVRGNGDVRRPDSRGGDEKNVPRCAGAIGGTPAHFREKEEVSRGVRSIRLLCKQEVPGLRHSHICVTIYGTKATVTPGRSASARESPSCGRRRPSCTVAKAQDGARVCVPFGDGVFQVRLLLVTAIAASIALTQASLFRNSLRELDHWCARPPKFSNMSCRRVESAGHSAGRRWELQSLHGAGTTRRRRVGSNSAVYCLGVQPERPRQHRRQRVEPGVPAWLAERRRARGRLLHEHPRATTAGRGGGSSWAQDRRLRLQHGPSAHARGEQHGERLSHVRDDASCGLGIVEEHGGAVRTSVRGHDGIPQVTLLLHRTGAPERLCTTVAVLAWTCSSSTGLGRSSWSPRFPCCF</sequence>
<reference evidence="2" key="2">
    <citation type="submission" date="2021-09" db="EMBL/GenBank/DDBJ databases">
        <authorList>
            <person name="Jia N."/>
            <person name="Wang J."/>
            <person name="Shi W."/>
            <person name="Du L."/>
            <person name="Sun Y."/>
            <person name="Zhan W."/>
            <person name="Jiang J."/>
            <person name="Wang Q."/>
            <person name="Zhang B."/>
            <person name="Ji P."/>
            <person name="Sakyi L.B."/>
            <person name="Cui X."/>
            <person name="Yuan T."/>
            <person name="Jiang B."/>
            <person name="Yang W."/>
            <person name="Lam T.T.-Y."/>
            <person name="Chang Q."/>
            <person name="Ding S."/>
            <person name="Wang X."/>
            <person name="Zhu J."/>
            <person name="Ruan X."/>
            <person name="Zhao L."/>
            <person name="Wei J."/>
            <person name="Que T."/>
            <person name="Du C."/>
            <person name="Cheng J."/>
            <person name="Dai P."/>
            <person name="Han X."/>
            <person name="Huang E."/>
            <person name="Gao Y."/>
            <person name="Liu J."/>
            <person name="Shao H."/>
            <person name="Ye R."/>
            <person name="Li L."/>
            <person name="Wei W."/>
            <person name="Wang X."/>
            <person name="Wang C."/>
            <person name="Huo Q."/>
            <person name="Li W."/>
            <person name="Guo W."/>
            <person name="Chen H."/>
            <person name="Chen S."/>
            <person name="Zhou L."/>
            <person name="Zhou L."/>
            <person name="Ni X."/>
            <person name="Tian J."/>
            <person name="Zhou Y."/>
            <person name="Sheng Y."/>
            <person name="Liu T."/>
            <person name="Pan Y."/>
            <person name="Xia L."/>
            <person name="Li J."/>
            <person name="Zhao F."/>
            <person name="Cao W."/>
        </authorList>
    </citation>
    <scope>NUCLEOTIDE SEQUENCE</scope>
    <source>
        <strain evidence="2">Rmic-2018</strain>
        <tissue evidence="2">Larvae</tissue>
    </source>
</reference>
<comment type="caution">
    <text evidence="2">The sequence shown here is derived from an EMBL/GenBank/DDBJ whole genome shotgun (WGS) entry which is preliminary data.</text>
</comment>
<feature type="compositionally biased region" description="Basic and acidic residues" evidence="1">
    <location>
        <begin position="11"/>
        <end position="26"/>
    </location>
</feature>
<evidence type="ECO:0000313" key="3">
    <source>
        <dbReference type="Proteomes" id="UP000821866"/>
    </source>
</evidence>
<protein>
    <submittedName>
        <fullName evidence="2">Uncharacterized protein</fullName>
    </submittedName>
</protein>
<name>A0A9J6D1Y1_RHIMP</name>
<dbReference type="AlphaFoldDB" id="A0A9J6D1Y1"/>
<dbReference type="Proteomes" id="UP000821866">
    <property type="component" value="Unassembled WGS sequence"/>
</dbReference>
<gene>
    <name evidence="2" type="ORF">HPB51_026874</name>
</gene>
<proteinExistence type="predicted"/>
<reference evidence="2" key="1">
    <citation type="journal article" date="2020" name="Cell">
        <title>Large-Scale Comparative Analyses of Tick Genomes Elucidate Their Genetic Diversity and Vector Capacities.</title>
        <authorList>
            <consortium name="Tick Genome and Microbiome Consortium (TIGMIC)"/>
            <person name="Jia N."/>
            <person name="Wang J."/>
            <person name="Shi W."/>
            <person name="Du L."/>
            <person name="Sun Y."/>
            <person name="Zhan W."/>
            <person name="Jiang J.F."/>
            <person name="Wang Q."/>
            <person name="Zhang B."/>
            <person name="Ji P."/>
            <person name="Bell-Sakyi L."/>
            <person name="Cui X.M."/>
            <person name="Yuan T.T."/>
            <person name="Jiang B.G."/>
            <person name="Yang W.F."/>
            <person name="Lam T.T."/>
            <person name="Chang Q.C."/>
            <person name="Ding S.J."/>
            <person name="Wang X.J."/>
            <person name="Zhu J.G."/>
            <person name="Ruan X.D."/>
            <person name="Zhao L."/>
            <person name="Wei J.T."/>
            <person name="Ye R.Z."/>
            <person name="Que T.C."/>
            <person name="Du C.H."/>
            <person name="Zhou Y.H."/>
            <person name="Cheng J.X."/>
            <person name="Dai P.F."/>
            <person name="Guo W.B."/>
            <person name="Han X.H."/>
            <person name="Huang E.J."/>
            <person name="Li L.F."/>
            <person name="Wei W."/>
            <person name="Gao Y.C."/>
            <person name="Liu J.Z."/>
            <person name="Shao H.Z."/>
            <person name="Wang X."/>
            <person name="Wang C.C."/>
            <person name="Yang T.C."/>
            <person name="Huo Q.B."/>
            <person name="Li W."/>
            <person name="Chen H.Y."/>
            <person name="Chen S.E."/>
            <person name="Zhou L.G."/>
            <person name="Ni X.B."/>
            <person name="Tian J.H."/>
            <person name="Sheng Y."/>
            <person name="Liu T."/>
            <person name="Pan Y.S."/>
            <person name="Xia L.Y."/>
            <person name="Li J."/>
            <person name="Zhao F."/>
            <person name="Cao W.C."/>
        </authorList>
    </citation>
    <scope>NUCLEOTIDE SEQUENCE</scope>
    <source>
        <strain evidence="2">Rmic-2018</strain>
    </source>
</reference>
<feature type="region of interest" description="Disordered" evidence="1">
    <location>
        <begin position="1"/>
        <end position="35"/>
    </location>
</feature>
<organism evidence="2 3">
    <name type="scientific">Rhipicephalus microplus</name>
    <name type="common">Cattle tick</name>
    <name type="synonym">Boophilus microplus</name>
    <dbReference type="NCBI Taxonomy" id="6941"/>
    <lineage>
        <taxon>Eukaryota</taxon>
        <taxon>Metazoa</taxon>
        <taxon>Ecdysozoa</taxon>
        <taxon>Arthropoda</taxon>
        <taxon>Chelicerata</taxon>
        <taxon>Arachnida</taxon>
        <taxon>Acari</taxon>
        <taxon>Parasitiformes</taxon>
        <taxon>Ixodida</taxon>
        <taxon>Ixodoidea</taxon>
        <taxon>Ixodidae</taxon>
        <taxon>Rhipicephalinae</taxon>
        <taxon>Rhipicephalus</taxon>
        <taxon>Boophilus</taxon>
    </lineage>
</organism>
<evidence type="ECO:0000313" key="2">
    <source>
        <dbReference type="EMBL" id="KAH7985129.1"/>
    </source>
</evidence>
<dbReference type="EMBL" id="JABSTU010001987">
    <property type="protein sequence ID" value="KAH7985129.1"/>
    <property type="molecule type" value="Genomic_DNA"/>
</dbReference>
<evidence type="ECO:0000256" key="1">
    <source>
        <dbReference type="SAM" id="MobiDB-lite"/>
    </source>
</evidence>